<dbReference type="InterPro" id="IPR029058">
    <property type="entry name" value="AB_hydrolase_fold"/>
</dbReference>
<reference evidence="3" key="1">
    <citation type="submission" date="2009-03" db="EMBL/GenBank/DDBJ databases">
        <title>Caligus clemensi ESTs and full-length cDNAs.</title>
        <authorList>
            <person name="Yasuike M."/>
            <person name="von Schalburg K."/>
            <person name="Cooper G."/>
            <person name="Leong J."/>
            <person name="Jones S.R.M."/>
            <person name="Koop B.F."/>
        </authorList>
    </citation>
    <scope>NUCLEOTIDE SEQUENCE</scope>
    <source>
        <tissue evidence="3">Whole</tissue>
    </source>
</reference>
<dbReference type="GO" id="GO:0004180">
    <property type="term" value="F:carboxypeptidase activity"/>
    <property type="evidence" value="ECO:0007669"/>
    <property type="project" value="UniProtKB-KW"/>
</dbReference>
<gene>
    <name evidence="3" type="primary">CPVL</name>
</gene>
<sequence length="210" mass="24137">MQVSYIRTRKMTTSVIIGCSTPSRHNSFDVSNSPEKHDNLSGIEQSGSREELEKLRRERISSLFLIERYRLYITYAVIFGLFGIAFAVCMGAWKIMEKDPSLGDLRDRLLQTPREGPRICSSAYPNLTPREKSIEDVGERAHLTPLIDQGLLSEARDKSLVTSIMQTEVSYSGYLTVNKTTNANLFFWFFVAKETRERYIYENDVFLIIN</sequence>
<dbReference type="Gene3D" id="3.40.50.1820">
    <property type="entry name" value="alpha/beta hydrolase"/>
    <property type="match status" value="1"/>
</dbReference>
<evidence type="ECO:0000313" key="3">
    <source>
        <dbReference type="EMBL" id="ACO14760.1"/>
    </source>
</evidence>
<organism evidence="3">
    <name type="scientific">Caligus clemensi</name>
    <name type="common">Sea louse</name>
    <dbReference type="NCBI Taxonomy" id="344056"/>
    <lineage>
        <taxon>Eukaryota</taxon>
        <taxon>Metazoa</taxon>
        <taxon>Ecdysozoa</taxon>
        <taxon>Arthropoda</taxon>
        <taxon>Crustacea</taxon>
        <taxon>Multicrustacea</taxon>
        <taxon>Hexanauplia</taxon>
        <taxon>Copepoda</taxon>
        <taxon>Siphonostomatoida</taxon>
        <taxon>Caligidae</taxon>
        <taxon>Caligus</taxon>
    </lineage>
</organism>
<keyword evidence="2" id="KW-0472">Membrane</keyword>
<evidence type="ECO:0000256" key="2">
    <source>
        <dbReference type="SAM" id="Phobius"/>
    </source>
</evidence>
<evidence type="ECO:0000256" key="1">
    <source>
        <dbReference type="SAM" id="MobiDB-lite"/>
    </source>
</evidence>
<protein>
    <submittedName>
        <fullName evidence="3">Probable serine carboxypeptidase CPVL</fullName>
    </submittedName>
</protein>
<feature type="region of interest" description="Disordered" evidence="1">
    <location>
        <begin position="26"/>
        <end position="47"/>
    </location>
</feature>
<name>C1C0F7_CALCM</name>
<keyword evidence="3" id="KW-0645">Protease</keyword>
<keyword evidence="2" id="KW-0812">Transmembrane</keyword>
<keyword evidence="2" id="KW-1133">Transmembrane helix</keyword>
<dbReference type="AlphaFoldDB" id="C1C0F7"/>
<accession>C1C0F7</accession>
<feature type="transmembrane region" description="Helical" evidence="2">
    <location>
        <begin position="69"/>
        <end position="93"/>
    </location>
</feature>
<keyword evidence="3" id="KW-0121">Carboxypeptidase</keyword>
<keyword evidence="3" id="KW-0378">Hydrolase</keyword>
<dbReference type="EMBL" id="BT080336">
    <property type="protein sequence ID" value="ACO14760.1"/>
    <property type="molecule type" value="mRNA"/>
</dbReference>
<proteinExistence type="evidence at transcript level"/>